<organism evidence="1 2">
    <name type="scientific">Mycena alexandri</name>
    <dbReference type="NCBI Taxonomy" id="1745969"/>
    <lineage>
        <taxon>Eukaryota</taxon>
        <taxon>Fungi</taxon>
        <taxon>Dikarya</taxon>
        <taxon>Basidiomycota</taxon>
        <taxon>Agaricomycotina</taxon>
        <taxon>Agaricomycetes</taxon>
        <taxon>Agaricomycetidae</taxon>
        <taxon>Agaricales</taxon>
        <taxon>Marasmiineae</taxon>
        <taxon>Mycenaceae</taxon>
        <taxon>Mycena</taxon>
    </lineage>
</organism>
<dbReference type="EMBL" id="JARJCM010000061">
    <property type="protein sequence ID" value="KAJ7033997.1"/>
    <property type="molecule type" value="Genomic_DNA"/>
</dbReference>
<protein>
    <submittedName>
        <fullName evidence="1">Uncharacterized protein</fullName>
    </submittedName>
</protein>
<gene>
    <name evidence="1" type="ORF">C8F04DRAFT_1260498</name>
</gene>
<evidence type="ECO:0000313" key="2">
    <source>
        <dbReference type="Proteomes" id="UP001218188"/>
    </source>
</evidence>
<dbReference type="AlphaFoldDB" id="A0AAD6X2A2"/>
<comment type="caution">
    <text evidence="1">The sequence shown here is derived from an EMBL/GenBank/DDBJ whole genome shotgun (WGS) entry which is preliminary data.</text>
</comment>
<reference evidence="1" key="1">
    <citation type="submission" date="2023-03" db="EMBL/GenBank/DDBJ databases">
        <title>Massive genome expansion in bonnet fungi (Mycena s.s.) driven by repeated elements and novel gene families across ecological guilds.</title>
        <authorList>
            <consortium name="Lawrence Berkeley National Laboratory"/>
            <person name="Harder C.B."/>
            <person name="Miyauchi S."/>
            <person name="Viragh M."/>
            <person name="Kuo A."/>
            <person name="Thoen E."/>
            <person name="Andreopoulos B."/>
            <person name="Lu D."/>
            <person name="Skrede I."/>
            <person name="Drula E."/>
            <person name="Henrissat B."/>
            <person name="Morin E."/>
            <person name="Kohler A."/>
            <person name="Barry K."/>
            <person name="LaButti K."/>
            <person name="Morin E."/>
            <person name="Salamov A."/>
            <person name="Lipzen A."/>
            <person name="Mereny Z."/>
            <person name="Hegedus B."/>
            <person name="Baldrian P."/>
            <person name="Stursova M."/>
            <person name="Weitz H."/>
            <person name="Taylor A."/>
            <person name="Grigoriev I.V."/>
            <person name="Nagy L.G."/>
            <person name="Martin F."/>
            <person name="Kauserud H."/>
        </authorList>
    </citation>
    <scope>NUCLEOTIDE SEQUENCE</scope>
    <source>
        <strain evidence="1">CBHHK200</strain>
    </source>
</reference>
<name>A0AAD6X2A2_9AGAR</name>
<keyword evidence="2" id="KW-1185">Reference proteome</keyword>
<dbReference type="Proteomes" id="UP001218188">
    <property type="component" value="Unassembled WGS sequence"/>
</dbReference>
<proteinExistence type="predicted"/>
<sequence>MQRTPCAACTSCAPLCAGLSAAVGPAILHARRLDSSWAVAAPVFSSLVSTLLTSPLVCALFAASSVLRSPVAEGLATPPHLGSASASASASALPPAIVWPTAAKALEYTAASVEIGNYIWGAAWQFLAADSKRVEISRGAQLPNRHRGPCVGALWISTLKLLFPAVSYNSQRHARVTPRALSSPHPSSASSGIELDELGSSLRHVPASAPSVNRVDISVRAKPRSVRPPHTLLLVAAESSFSRACLRSPSFYLGFVPRPSPDVELAVRSSSSVGPWSRTGPSNRYSRLLTPSLAASGPVVMCLSSCSGVRRPLGRSTCTCIHSRLRLLALVLARTRQSAPTDWNILPECAPARVRSSSSSPPVHVPAPVLAAKLELYTPPASRPTFASLARRDPASALGSPLSSSNCIMCAWMPAKTFRRRDLPLRSPFEGYSPSEPRVRCSRSISRNELAPHASRLIANIGSSSVSMNGGLICLVGHGIPSLGSHSSVRPRTLSCQSELGALMHASATALRLYEADSPLSHFPSVSFLGLCSLLARPLHVDVEFLCRNLRPLSLQHCRGTLATPSAFQNFAPAPHAALTPCSWLPALLRPCPAPESHVLNFPTSSRAATPSLGQSVLALSILRSPPEDELARGGSWHHAGLSRRNLRDPCLGSPLIL</sequence>
<evidence type="ECO:0000313" key="1">
    <source>
        <dbReference type="EMBL" id="KAJ7033997.1"/>
    </source>
</evidence>
<accession>A0AAD6X2A2</accession>